<evidence type="ECO:0000256" key="1">
    <source>
        <dbReference type="ARBA" id="ARBA00023015"/>
    </source>
</evidence>
<dbReference type="InterPro" id="IPR027417">
    <property type="entry name" value="P-loop_NTPase"/>
</dbReference>
<dbReference type="PANTHER" id="PTHR44688">
    <property type="entry name" value="DNA-BINDING TRANSCRIPTIONAL ACTIVATOR DEVR_DOSR"/>
    <property type="match status" value="1"/>
</dbReference>
<dbReference type="SUPFAM" id="SSF52540">
    <property type="entry name" value="P-loop containing nucleoside triphosphate hydrolases"/>
    <property type="match status" value="1"/>
</dbReference>
<keyword evidence="3" id="KW-0804">Transcription</keyword>
<keyword evidence="1" id="KW-0805">Transcription regulation</keyword>
<dbReference type="InterPro" id="IPR000792">
    <property type="entry name" value="Tscrpt_reg_LuxR_C"/>
</dbReference>
<dbReference type="PROSITE" id="PS50043">
    <property type="entry name" value="HTH_LUXR_2"/>
    <property type="match status" value="1"/>
</dbReference>
<evidence type="ECO:0000313" key="5">
    <source>
        <dbReference type="EMBL" id="ALE92474.1"/>
    </source>
</evidence>
<organism evidence="5 6">
    <name type="scientific">Arthrobacter alpinus</name>
    <dbReference type="NCBI Taxonomy" id="656366"/>
    <lineage>
        <taxon>Bacteria</taxon>
        <taxon>Bacillati</taxon>
        <taxon>Actinomycetota</taxon>
        <taxon>Actinomycetes</taxon>
        <taxon>Micrococcales</taxon>
        <taxon>Micrococcaceae</taxon>
        <taxon>Arthrobacter</taxon>
    </lineage>
</organism>
<keyword evidence="6" id="KW-1185">Reference proteome</keyword>
<dbReference type="Gene3D" id="3.40.50.300">
    <property type="entry name" value="P-loop containing nucleotide triphosphate hydrolases"/>
    <property type="match status" value="1"/>
</dbReference>
<dbReference type="CDD" id="cd06170">
    <property type="entry name" value="LuxR_C_like"/>
    <property type="match status" value="1"/>
</dbReference>
<dbReference type="GO" id="GO:0006355">
    <property type="term" value="P:regulation of DNA-templated transcription"/>
    <property type="evidence" value="ECO:0007669"/>
    <property type="project" value="InterPro"/>
</dbReference>
<dbReference type="GO" id="GO:0003677">
    <property type="term" value="F:DNA binding"/>
    <property type="evidence" value="ECO:0007669"/>
    <property type="project" value="UniProtKB-KW"/>
</dbReference>
<dbReference type="PRINTS" id="PR00038">
    <property type="entry name" value="HTHLUXR"/>
</dbReference>
<proteinExistence type="predicted"/>
<keyword evidence="2" id="KW-0238">DNA-binding</keyword>
<dbReference type="InterPro" id="IPR016032">
    <property type="entry name" value="Sig_transdc_resp-reg_C-effctor"/>
</dbReference>
<dbReference type="InterPro" id="IPR036388">
    <property type="entry name" value="WH-like_DNA-bd_sf"/>
</dbReference>
<dbReference type="Pfam" id="PF00196">
    <property type="entry name" value="GerE"/>
    <property type="match status" value="1"/>
</dbReference>
<dbReference type="SMART" id="SM00421">
    <property type="entry name" value="HTH_LUXR"/>
    <property type="match status" value="1"/>
</dbReference>
<dbReference type="EMBL" id="CP012677">
    <property type="protein sequence ID" value="ALE92474.1"/>
    <property type="molecule type" value="Genomic_DNA"/>
</dbReference>
<name>A0A0M5LXF1_9MICC</name>
<dbReference type="PATRIC" id="fig|656366.3.peg.2030"/>
<gene>
    <name evidence="5" type="ORF">AOC05_09365</name>
</gene>
<reference evidence="6" key="1">
    <citation type="submission" date="2015-09" db="EMBL/GenBank/DDBJ databases">
        <title>Complete genome of Arthrobacter alpinus strain R3.8.</title>
        <authorList>
            <person name="See-Too W.S."/>
            <person name="Chan K.G."/>
        </authorList>
    </citation>
    <scope>NUCLEOTIDE SEQUENCE [LARGE SCALE GENOMIC DNA]</scope>
    <source>
        <strain evidence="6">R3.8</strain>
    </source>
</reference>
<dbReference type="Proteomes" id="UP000062833">
    <property type="component" value="Chromosome"/>
</dbReference>
<dbReference type="Gene3D" id="1.10.10.10">
    <property type="entry name" value="Winged helix-like DNA-binding domain superfamily/Winged helix DNA-binding domain"/>
    <property type="match status" value="1"/>
</dbReference>
<protein>
    <recommendedName>
        <fullName evidence="4">HTH luxR-type domain-containing protein</fullName>
    </recommendedName>
</protein>
<dbReference type="AlphaFoldDB" id="A0A0M5LXF1"/>
<evidence type="ECO:0000256" key="2">
    <source>
        <dbReference type="ARBA" id="ARBA00023125"/>
    </source>
</evidence>
<accession>A0A0M5LXF1</accession>
<evidence type="ECO:0000259" key="4">
    <source>
        <dbReference type="PROSITE" id="PS50043"/>
    </source>
</evidence>
<dbReference type="SUPFAM" id="SSF46894">
    <property type="entry name" value="C-terminal effector domain of the bipartite response regulators"/>
    <property type="match status" value="1"/>
</dbReference>
<evidence type="ECO:0000313" key="6">
    <source>
        <dbReference type="Proteomes" id="UP000062833"/>
    </source>
</evidence>
<dbReference type="PANTHER" id="PTHR44688:SF16">
    <property type="entry name" value="DNA-BINDING TRANSCRIPTIONAL ACTIVATOR DEVR_DOSR"/>
    <property type="match status" value="1"/>
</dbReference>
<feature type="domain" description="HTH luxR-type" evidence="4">
    <location>
        <begin position="807"/>
        <end position="868"/>
    </location>
</feature>
<evidence type="ECO:0000256" key="3">
    <source>
        <dbReference type="ARBA" id="ARBA00023163"/>
    </source>
</evidence>
<dbReference type="PROSITE" id="PS00622">
    <property type="entry name" value="HTH_LUXR_1"/>
    <property type="match status" value="1"/>
</dbReference>
<sequence length="868" mass="92510">MPSIPVMLPSRKHLEHEALRAAESGSPLIVLGRSGSGRTAFAGRILLARAQRGNPVYRLTGAHALRCVPFAALAAVVAQLPGVTLRAGTPAHLLATLAHIAATQRPTILLDNAEEIDVQSAAVFAQLADSGVLSLVCIARSVAALPAPVRQLAVSSGAHRVGLEEIGFDDAVVLLEGFLGGRVNVSAVSFLLGYSGGNPLHLRELAFDAQAHESLAVRRGYWTLNPGWRPRGERIAELVATRLSEQPAEVREAVEILALTGELSLDFASMLLAPEVLDRAHDAGLVDIEGTLGPVPRVSLGSALTPHTVLATLGRRTLRAHSTLIRATLPRADMHPHTRLALALHSQDLDVVASPEELLLDAVVACRARQFESVIVLTRMVEDASFAQWSDERARTELALLRTQALHEAGRVDDAMKVLAAVPARGDERVRMSAAWVEFSGRGNLPGALTHLAAHEDDSAQVQVFARLLLLVGNQPCDIQALVLDAANPALPADLRLRIHSQLLAESIYRGAPSDTLAGIGQVLDGELWQAASPSARGELLHALHLAGIHDSIHQPALTAIKARLDWDTLAVDHATFVIAQACAVLEQGDAALAMDLTGQAQAMVDAADPHRLRGLIAAYQAVAAVMLGDRDQAVESYALFQASAVTSGHALRADAERSLLSVELFLHGRDAATMYCDRLVEDARARGRQLLVMRLLHDAWRLGLHDSASSITEAAVGMQGALARSLLRYAQVLEPVEEGAEAACVEEVVAEHVGTGRALYAAELANRAATLARDAGNRARASALLGLSAELARPLVGVNTPSLGRIRIQPAVLTEREREVCARAARGDSNVSIAEELYLSPRTVEGHLQRAYAKLGVSDRRQLLPVT</sequence>
<dbReference type="KEGG" id="aaq:AOC05_09365"/>